<dbReference type="GO" id="GO:0003677">
    <property type="term" value="F:DNA binding"/>
    <property type="evidence" value="ECO:0007669"/>
    <property type="project" value="UniProtKB-KW"/>
</dbReference>
<dbReference type="PANTHER" id="PTHR37534">
    <property type="entry name" value="TRANSCRIPTIONAL ACTIVATOR PROTEIN UGA3"/>
    <property type="match status" value="1"/>
</dbReference>
<name>A0A1R3RNT4_ASPC5</name>
<dbReference type="InterPro" id="IPR021858">
    <property type="entry name" value="Fun_TF"/>
</dbReference>
<dbReference type="OMA" id="YYHCCLS"/>
<keyword evidence="5" id="KW-0539">Nucleus</keyword>
<keyword evidence="3" id="KW-0238">DNA-binding</keyword>
<reference evidence="9" key="1">
    <citation type="journal article" date="2017" name="Genome Biol.">
        <title>Comparative genomics reveals high biological diversity and specific adaptations in the industrially and medically important fungal genus Aspergillus.</title>
        <authorList>
            <person name="de Vries R.P."/>
            <person name="Riley R."/>
            <person name="Wiebenga A."/>
            <person name="Aguilar-Osorio G."/>
            <person name="Amillis S."/>
            <person name="Uchima C.A."/>
            <person name="Anderluh G."/>
            <person name="Asadollahi M."/>
            <person name="Askin M."/>
            <person name="Barry K."/>
            <person name="Battaglia E."/>
            <person name="Bayram O."/>
            <person name="Benocci T."/>
            <person name="Braus-Stromeyer S.A."/>
            <person name="Caldana C."/>
            <person name="Canovas D."/>
            <person name="Cerqueira G.C."/>
            <person name="Chen F."/>
            <person name="Chen W."/>
            <person name="Choi C."/>
            <person name="Clum A."/>
            <person name="Dos Santos R.A."/>
            <person name="Damasio A.R."/>
            <person name="Diallinas G."/>
            <person name="Emri T."/>
            <person name="Fekete E."/>
            <person name="Flipphi M."/>
            <person name="Freyberg S."/>
            <person name="Gallo A."/>
            <person name="Gournas C."/>
            <person name="Habgood R."/>
            <person name="Hainaut M."/>
            <person name="Harispe M.L."/>
            <person name="Henrissat B."/>
            <person name="Hilden K.S."/>
            <person name="Hope R."/>
            <person name="Hossain A."/>
            <person name="Karabika E."/>
            <person name="Karaffa L."/>
            <person name="Karanyi Z."/>
            <person name="Krasevec N."/>
            <person name="Kuo A."/>
            <person name="Kusch H."/>
            <person name="LaButti K."/>
            <person name="Lagendijk E.L."/>
            <person name="Lapidus A."/>
            <person name="Levasseur A."/>
            <person name="Lindquist E."/>
            <person name="Lipzen A."/>
            <person name="Logrieco A.F."/>
            <person name="MacCabe A."/>
            <person name="Maekelae M.R."/>
            <person name="Malavazi I."/>
            <person name="Melin P."/>
            <person name="Meyer V."/>
            <person name="Mielnichuk N."/>
            <person name="Miskei M."/>
            <person name="Molnar A.P."/>
            <person name="Mule G."/>
            <person name="Ngan C.Y."/>
            <person name="Orejas M."/>
            <person name="Orosz E."/>
            <person name="Ouedraogo J.P."/>
            <person name="Overkamp K.M."/>
            <person name="Park H.-S."/>
            <person name="Perrone G."/>
            <person name="Piumi F."/>
            <person name="Punt P.J."/>
            <person name="Ram A.F."/>
            <person name="Ramon A."/>
            <person name="Rauscher S."/>
            <person name="Record E."/>
            <person name="Riano-Pachon D.M."/>
            <person name="Robert V."/>
            <person name="Roehrig J."/>
            <person name="Ruller R."/>
            <person name="Salamov A."/>
            <person name="Salih N.S."/>
            <person name="Samson R.A."/>
            <person name="Sandor E."/>
            <person name="Sanguinetti M."/>
            <person name="Schuetze T."/>
            <person name="Sepcic K."/>
            <person name="Shelest E."/>
            <person name="Sherlock G."/>
            <person name="Sophianopoulou V."/>
            <person name="Squina F.M."/>
            <person name="Sun H."/>
            <person name="Susca A."/>
            <person name="Todd R.B."/>
            <person name="Tsang A."/>
            <person name="Unkles S.E."/>
            <person name="van de Wiele N."/>
            <person name="van Rossen-Uffink D."/>
            <person name="Oliveira J.V."/>
            <person name="Vesth T.C."/>
            <person name="Visser J."/>
            <person name="Yu J.-H."/>
            <person name="Zhou M."/>
            <person name="Andersen M.R."/>
            <person name="Archer D.B."/>
            <person name="Baker S.E."/>
            <person name="Benoit I."/>
            <person name="Brakhage A.A."/>
            <person name="Braus G.H."/>
            <person name="Fischer R."/>
            <person name="Frisvad J.C."/>
            <person name="Goldman G.H."/>
            <person name="Houbraken J."/>
            <person name="Oakley B."/>
            <person name="Pocsi I."/>
            <person name="Scazzocchio C."/>
            <person name="Seiboth B."/>
            <person name="vanKuyk P.A."/>
            <person name="Wortman J."/>
            <person name="Dyer P.S."/>
            <person name="Grigoriev I.V."/>
        </authorList>
    </citation>
    <scope>NUCLEOTIDE SEQUENCE [LARGE SCALE GENOMIC DNA]</scope>
    <source>
        <strain evidence="9">ITEM 5010</strain>
    </source>
</reference>
<dbReference type="AlphaFoldDB" id="A0A1R3RNT4"/>
<dbReference type="OrthoDB" id="5294180at2759"/>
<feature type="domain" description="Zn(2)-C6 fungal-type" evidence="7">
    <location>
        <begin position="37"/>
        <end position="67"/>
    </location>
</feature>
<dbReference type="PANTHER" id="PTHR37534:SF12">
    <property type="entry name" value="ZN(2)-C6 FUNGAL-TYPE DOMAIN-CONTAINING PROTEIN"/>
    <property type="match status" value="1"/>
</dbReference>
<dbReference type="STRING" id="602072.A0A1R3RNT4"/>
<feature type="compositionally biased region" description="Polar residues" evidence="6">
    <location>
        <begin position="103"/>
        <end position="112"/>
    </location>
</feature>
<evidence type="ECO:0000256" key="2">
    <source>
        <dbReference type="ARBA" id="ARBA00023015"/>
    </source>
</evidence>
<keyword evidence="4" id="KW-0804">Transcription</keyword>
<feature type="region of interest" description="Disordered" evidence="6">
    <location>
        <begin position="103"/>
        <end position="181"/>
    </location>
</feature>
<proteinExistence type="predicted"/>
<evidence type="ECO:0000256" key="1">
    <source>
        <dbReference type="ARBA" id="ARBA00004123"/>
    </source>
</evidence>
<dbReference type="SUPFAM" id="SSF57701">
    <property type="entry name" value="Zn2/Cys6 DNA-binding domain"/>
    <property type="match status" value="1"/>
</dbReference>
<dbReference type="VEuPathDB" id="FungiDB:ASPCADRAFT_130464"/>
<dbReference type="GO" id="GO:0005634">
    <property type="term" value="C:nucleus"/>
    <property type="evidence" value="ECO:0007669"/>
    <property type="project" value="UniProtKB-SubCell"/>
</dbReference>
<keyword evidence="2" id="KW-0805">Transcription regulation</keyword>
<feature type="region of interest" description="Disordered" evidence="6">
    <location>
        <begin position="251"/>
        <end position="274"/>
    </location>
</feature>
<feature type="compositionally biased region" description="Polar residues" evidence="6">
    <location>
        <begin position="319"/>
        <end position="331"/>
    </location>
</feature>
<dbReference type="Proteomes" id="UP000188318">
    <property type="component" value="Unassembled WGS sequence"/>
</dbReference>
<feature type="compositionally biased region" description="Polar residues" evidence="6">
    <location>
        <begin position="155"/>
        <end position="166"/>
    </location>
</feature>
<dbReference type="InterPro" id="IPR001138">
    <property type="entry name" value="Zn2Cys6_DnaBD"/>
</dbReference>
<protein>
    <recommendedName>
        <fullName evidence="7">Zn(2)-C6 fungal-type domain-containing protein</fullName>
    </recommendedName>
</protein>
<dbReference type="SMART" id="SM00066">
    <property type="entry name" value="GAL4"/>
    <property type="match status" value="1"/>
</dbReference>
<feature type="compositionally biased region" description="Low complexity" evidence="6">
    <location>
        <begin position="251"/>
        <end position="260"/>
    </location>
</feature>
<organism evidence="8 9">
    <name type="scientific">Aspergillus carbonarius (strain ITEM 5010)</name>
    <dbReference type="NCBI Taxonomy" id="602072"/>
    <lineage>
        <taxon>Eukaryota</taxon>
        <taxon>Fungi</taxon>
        <taxon>Dikarya</taxon>
        <taxon>Ascomycota</taxon>
        <taxon>Pezizomycotina</taxon>
        <taxon>Eurotiomycetes</taxon>
        <taxon>Eurotiomycetidae</taxon>
        <taxon>Eurotiales</taxon>
        <taxon>Aspergillaceae</taxon>
        <taxon>Aspergillus</taxon>
        <taxon>Aspergillus subgen. Circumdati</taxon>
    </lineage>
</organism>
<dbReference type="GO" id="GO:0008270">
    <property type="term" value="F:zinc ion binding"/>
    <property type="evidence" value="ECO:0007669"/>
    <property type="project" value="InterPro"/>
</dbReference>
<evidence type="ECO:0000256" key="6">
    <source>
        <dbReference type="SAM" id="MobiDB-lite"/>
    </source>
</evidence>
<evidence type="ECO:0000313" key="9">
    <source>
        <dbReference type="Proteomes" id="UP000188318"/>
    </source>
</evidence>
<dbReference type="PROSITE" id="PS50048">
    <property type="entry name" value="ZN2_CY6_FUNGAL_2"/>
    <property type="match status" value="1"/>
</dbReference>
<evidence type="ECO:0000259" key="7">
    <source>
        <dbReference type="PROSITE" id="PS50048"/>
    </source>
</evidence>
<keyword evidence="9" id="KW-1185">Reference proteome</keyword>
<gene>
    <name evidence="8" type="ORF">ASPCADRAFT_130464</name>
</gene>
<dbReference type="Gene3D" id="4.10.240.10">
    <property type="entry name" value="Zn(2)-C6 fungal-type DNA-binding domain"/>
    <property type="match status" value="1"/>
</dbReference>
<dbReference type="GO" id="GO:0009893">
    <property type="term" value="P:positive regulation of metabolic process"/>
    <property type="evidence" value="ECO:0007669"/>
    <property type="project" value="UniProtKB-ARBA"/>
</dbReference>
<dbReference type="EMBL" id="KV907499">
    <property type="protein sequence ID" value="OOF96145.1"/>
    <property type="molecule type" value="Genomic_DNA"/>
</dbReference>
<evidence type="ECO:0000313" key="8">
    <source>
        <dbReference type="EMBL" id="OOF96145.1"/>
    </source>
</evidence>
<sequence>MSNIVASSSGLGRSSGVAIPSGSNDRIIRQYKRSREGCFTCRLRRKKCDENHPRCNSCANLDITCEYVEPPWWRSMAARDVHKERIKRQIKLSRVRARERNLQDFTNRTLSGSKRRRVSSNSPPPEAGSSEEYTPYLNTPALPQFGSGLDKEKLSWQTPMPSTSYTLMGPRPIPGQFPLPELSPQLAQSVQPAYQQLVPFQHPQLPQGMPQQFPEQLLQTPILPVQQPFPEPFSQQLSQPVAQPFPETFSQQFPQQFPEPYTQHYPQPVLPQMSHQVPDSFTQQIPQQFSDASARQPLQHLPQQYSEQQFQEQLPSQPPASSSTFPSNDWPQSLPEDSLAAEATGLGKSDDTEEPLAVYMRTEDPKDAERPLLHHFVDNVLKLIFPILDLHPQIAPRSREILQSLETNKPYYHCCLSVSALHIKTIKASTSFRIEKKIIDDIMRHRYASISELCDALNSDEHHDKVLDATLATILFHCAVGEPDDYLPDIPWYEHFRPVADLAHKLGLIEPAPFTPLPFSMSLTSWVDILGATMLGRSPQFAHVYRAKYSNGVSSALRDLMGCDDGVMYLISEIGCLESLKKKGLEEATLRLHISALAAQLDHTDTQAPENPCSRYGIISPEKLTKNITAVFRAAARVYLCTLAPGFERTNQSVMNLVQAVVDALHYVPMGPYGYDRSVVWPLLMTGVCSTPESDFRKVLANRATELDEAAEYGSFGRMYRVLKETWKLSDDPTSSVYDEANYMLPSMNLVLQGLDGVPTPTIGTIGRPIKKQAVHWRDVMSRNGWQYLLL</sequence>
<comment type="subcellular location">
    <subcellularLocation>
        <location evidence="1">Nucleus</location>
    </subcellularLocation>
</comment>
<evidence type="ECO:0000256" key="5">
    <source>
        <dbReference type="ARBA" id="ARBA00023242"/>
    </source>
</evidence>
<dbReference type="Pfam" id="PF11951">
    <property type="entry name" value="Fungal_trans_2"/>
    <property type="match status" value="1"/>
</dbReference>
<accession>A0A1R3RNT4</accession>
<dbReference type="PROSITE" id="PS00463">
    <property type="entry name" value="ZN2_CY6_FUNGAL_1"/>
    <property type="match status" value="1"/>
</dbReference>
<evidence type="ECO:0000256" key="4">
    <source>
        <dbReference type="ARBA" id="ARBA00023163"/>
    </source>
</evidence>
<dbReference type="CDD" id="cd00067">
    <property type="entry name" value="GAL4"/>
    <property type="match status" value="1"/>
</dbReference>
<dbReference type="Pfam" id="PF00172">
    <property type="entry name" value="Zn_clus"/>
    <property type="match status" value="1"/>
</dbReference>
<evidence type="ECO:0000256" key="3">
    <source>
        <dbReference type="ARBA" id="ARBA00023125"/>
    </source>
</evidence>
<feature type="region of interest" description="Disordered" evidence="6">
    <location>
        <begin position="306"/>
        <end position="335"/>
    </location>
</feature>
<dbReference type="InterPro" id="IPR036864">
    <property type="entry name" value="Zn2-C6_fun-type_DNA-bd_sf"/>
</dbReference>
<dbReference type="GO" id="GO:0000981">
    <property type="term" value="F:DNA-binding transcription factor activity, RNA polymerase II-specific"/>
    <property type="evidence" value="ECO:0007669"/>
    <property type="project" value="InterPro"/>
</dbReference>